<feature type="binding site" evidence="8">
    <location>
        <position position="82"/>
    </location>
    <ligand>
        <name>Zn(2+)</name>
        <dbReference type="ChEBI" id="CHEBI:29105"/>
        <note>catalytic</note>
    </ligand>
</feature>
<dbReference type="InterPro" id="IPR058535">
    <property type="entry name" value="MafB19-deam"/>
</dbReference>
<dbReference type="HAMAP" id="MF_00972">
    <property type="entry name" value="tRNA_aden_deaminase"/>
    <property type="match status" value="1"/>
</dbReference>
<accession>A0A0F0CVI8</accession>
<feature type="active site" description="Proton donor" evidence="8">
    <location>
        <position position="54"/>
    </location>
</feature>
<feature type="domain" description="CMP/dCMP-type deaminase" evidence="9">
    <location>
        <begin position="1"/>
        <end position="112"/>
    </location>
</feature>
<evidence type="ECO:0000256" key="8">
    <source>
        <dbReference type="HAMAP-Rule" id="MF_00972"/>
    </source>
</evidence>
<keyword evidence="5 8" id="KW-0378">Hydrolase</keyword>
<comment type="caution">
    <text evidence="10">The sequence shown here is derived from an EMBL/GenBank/DDBJ whole genome shotgun (WGS) entry which is preliminary data.</text>
</comment>
<dbReference type="EC" id="3.5.4.33" evidence="8"/>
<comment type="catalytic activity">
    <reaction evidence="7 8">
        <text>adenosine(34) in tRNA + H2O + H(+) = inosine(34) in tRNA + NH4(+)</text>
        <dbReference type="Rhea" id="RHEA:43168"/>
        <dbReference type="Rhea" id="RHEA-COMP:10373"/>
        <dbReference type="Rhea" id="RHEA-COMP:10374"/>
        <dbReference type="ChEBI" id="CHEBI:15377"/>
        <dbReference type="ChEBI" id="CHEBI:15378"/>
        <dbReference type="ChEBI" id="CHEBI:28938"/>
        <dbReference type="ChEBI" id="CHEBI:74411"/>
        <dbReference type="ChEBI" id="CHEBI:82852"/>
        <dbReference type="EC" id="3.5.4.33"/>
    </reaction>
</comment>
<comment type="function">
    <text evidence="8">Catalyzes the deamination of adenosine to inosine at the wobble position 34 of tRNA(Arg2).</text>
</comment>
<evidence type="ECO:0000313" key="11">
    <source>
        <dbReference type="Proteomes" id="UP000033428"/>
    </source>
</evidence>
<dbReference type="EMBL" id="JYNY01000017">
    <property type="protein sequence ID" value="KJJ86044.1"/>
    <property type="molecule type" value="Genomic_DNA"/>
</dbReference>
<gene>
    <name evidence="8" type="primary">tadA</name>
    <name evidence="10" type="ORF">OMAG_000083</name>
</gene>
<evidence type="ECO:0000313" key="10">
    <source>
        <dbReference type="EMBL" id="KJJ86044.1"/>
    </source>
</evidence>
<feature type="binding site" evidence="8">
    <location>
        <position position="52"/>
    </location>
    <ligand>
        <name>Zn(2+)</name>
        <dbReference type="ChEBI" id="CHEBI:29105"/>
        <note>catalytic</note>
    </ligand>
</feature>
<sequence length="148" mass="16199">MDNEFYMREALKEAYKAFDEEEVPVGAVLVHDGIVIGRAHNQIKTLKDPTAHAEILAITQGAAYLNNERLTGAVLYVTIEPCVMCVGAVILARLDAIVFGAREPKTGACGSLIDLVKPGLFNHSLKITGSVLELECKTILQKFFLARR</sequence>
<reference evidence="10 11" key="1">
    <citation type="submission" date="2015-02" db="EMBL/GenBank/DDBJ databases">
        <title>Single-cell genomics of uncultivated deep-branching MTB reveals a conserved set of magnetosome genes.</title>
        <authorList>
            <person name="Kolinko S."/>
            <person name="Richter M."/>
            <person name="Glockner F.O."/>
            <person name="Brachmann A."/>
            <person name="Schuler D."/>
        </authorList>
    </citation>
    <scope>NUCLEOTIDE SEQUENCE [LARGE SCALE GENOMIC DNA]</scope>
    <source>
        <strain evidence="10">SKK-01</strain>
    </source>
</reference>
<dbReference type="SUPFAM" id="SSF53927">
    <property type="entry name" value="Cytidine deaminase-like"/>
    <property type="match status" value="1"/>
</dbReference>
<name>A0A0F0CVI8_9BACT</name>
<dbReference type="InterPro" id="IPR002125">
    <property type="entry name" value="CMP_dCMP_dom"/>
</dbReference>
<dbReference type="GO" id="GO:0008270">
    <property type="term" value="F:zinc ion binding"/>
    <property type="evidence" value="ECO:0007669"/>
    <property type="project" value="UniProtKB-UniRule"/>
</dbReference>
<evidence type="ECO:0000256" key="7">
    <source>
        <dbReference type="ARBA" id="ARBA00048045"/>
    </source>
</evidence>
<keyword evidence="6 8" id="KW-0862">Zinc</keyword>
<dbReference type="PANTHER" id="PTHR11079:SF202">
    <property type="entry name" value="TRNA-SPECIFIC ADENOSINE DEAMINASE"/>
    <property type="match status" value="1"/>
</dbReference>
<dbReference type="Gene3D" id="3.40.140.10">
    <property type="entry name" value="Cytidine Deaminase, domain 2"/>
    <property type="match status" value="1"/>
</dbReference>
<keyword evidence="11" id="KW-1185">Reference proteome</keyword>
<keyword evidence="3 8" id="KW-0819">tRNA processing</keyword>
<dbReference type="Proteomes" id="UP000033428">
    <property type="component" value="Unassembled WGS sequence"/>
</dbReference>
<evidence type="ECO:0000256" key="4">
    <source>
        <dbReference type="ARBA" id="ARBA00022723"/>
    </source>
</evidence>
<evidence type="ECO:0000259" key="9">
    <source>
        <dbReference type="PROSITE" id="PS51747"/>
    </source>
</evidence>
<dbReference type="InterPro" id="IPR028883">
    <property type="entry name" value="tRNA_aden_deaminase"/>
</dbReference>
<dbReference type="PROSITE" id="PS51747">
    <property type="entry name" value="CYT_DCMP_DEAMINASES_2"/>
    <property type="match status" value="1"/>
</dbReference>
<evidence type="ECO:0000256" key="2">
    <source>
        <dbReference type="ARBA" id="ARBA00011738"/>
    </source>
</evidence>
<dbReference type="GO" id="GO:0002100">
    <property type="term" value="P:tRNA wobble adenosine to inosine editing"/>
    <property type="evidence" value="ECO:0007669"/>
    <property type="project" value="UniProtKB-UniRule"/>
</dbReference>
<evidence type="ECO:0000256" key="3">
    <source>
        <dbReference type="ARBA" id="ARBA00022694"/>
    </source>
</evidence>
<dbReference type="InterPro" id="IPR016192">
    <property type="entry name" value="APOBEC/CMP_deaminase_Zn-bd"/>
</dbReference>
<dbReference type="InterPro" id="IPR016193">
    <property type="entry name" value="Cytidine_deaminase-like"/>
</dbReference>
<dbReference type="NCBIfam" id="NF008113">
    <property type="entry name" value="PRK10860.1"/>
    <property type="match status" value="1"/>
</dbReference>
<dbReference type="CDD" id="cd01285">
    <property type="entry name" value="nucleoside_deaminase"/>
    <property type="match status" value="1"/>
</dbReference>
<dbReference type="AlphaFoldDB" id="A0A0F0CVI8"/>
<comment type="cofactor">
    <cofactor evidence="8">
        <name>Zn(2+)</name>
        <dbReference type="ChEBI" id="CHEBI:29105"/>
    </cofactor>
    <text evidence="8">Binds 1 zinc ion per subunit.</text>
</comment>
<dbReference type="PROSITE" id="PS00903">
    <property type="entry name" value="CYT_DCMP_DEAMINASES_1"/>
    <property type="match status" value="1"/>
</dbReference>
<keyword evidence="4 8" id="KW-0479">Metal-binding</keyword>
<protein>
    <recommendedName>
        <fullName evidence="8">tRNA-specific adenosine deaminase</fullName>
        <ecNumber evidence="8">3.5.4.33</ecNumber>
    </recommendedName>
</protein>
<proteinExistence type="inferred from homology"/>
<organism evidence="10 11">
    <name type="scientific">Candidatus Omnitrophus magneticus</name>
    <dbReference type="NCBI Taxonomy" id="1609969"/>
    <lineage>
        <taxon>Bacteria</taxon>
        <taxon>Pseudomonadati</taxon>
        <taxon>Candidatus Omnitrophota</taxon>
        <taxon>Candidatus Omnitrophus</taxon>
    </lineage>
</organism>
<comment type="subunit">
    <text evidence="2 8">Homodimer.</text>
</comment>
<dbReference type="FunFam" id="3.40.140.10:FF:000005">
    <property type="entry name" value="tRNA-specific adenosine deaminase"/>
    <property type="match status" value="1"/>
</dbReference>
<comment type="similarity">
    <text evidence="1">Belongs to the cytidine and deoxycytidylate deaminase family. ADAT2 subfamily.</text>
</comment>
<evidence type="ECO:0000256" key="6">
    <source>
        <dbReference type="ARBA" id="ARBA00022833"/>
    </source>
</evidence>
<dbReference type="PATRIC" id="fig|1609969.3.peg.96"/>
<dbReference type="Pfam" id="PF14437">
    <property type="entry name" value="MafB19-deam"/>
    <property type="match status" value="1"/>
</dbReference>
<dbReference type="GO" id="GO:0052717">
    <property type="term" value="F:tRNA-specific adenosine-34 deaminase activity"/>
    <property type="evidence" value="ECO:0007669"/>
    <property type="project" value="UniProtKB-UniRule"/>
</dbReference>
<evidence type="ECO:0000256" key="1">
    <source>
        <dbReference type="ARBA" id="ARBA00010669"/>
    </source>
</evidence>
<evidence type="ECO:0000256" key="5">
    <source>
        <dbReference type="ARBA" id="ARBA00022801"/>
    </source>
</evidence>
<dbReference type="PANTHER" id="PTHR11079">
    <property type="entry name" value="CYTOSINE DEAMINASE FAMILY MEMBER"/>
    <property type="match status" value="1"/>
</dbReference>
<feature type="binding site" evidence="8">
    <location>
        <position position="85"/>
    </location>
    <ligand>
        <name>Zn(2+)</name>
        <dbReference type="ChEBI" id="CHEBI:29105"/>
        <note>catalytic</note>
    </ligand>
</feature>